<dbReference type="EMBL" id="JAPDOG010000005">
    <property type="protein sequence ID" value="MCW3781562.1"/>
    <property type="molecule type" value="Genomic_DNA"/>
</dbReference>
<sequence length="165" mass="18413">MLDDSVIFLDFEAASLQGWPVEIGLSWLAEGKVRTWASLIRPRPDWSDDLWDPAAEKIHGICRAMLDEAPSADQIAAEVLSRISDRILVSDAPEFDARWLEWLTGERIEVELFGVFAFKTVSSRGLPPLFDRLARLKVPHRAGPDSARLAKAWHHGLRASGTGLD</sequence>
<dbReference type="InterPro" id="IPR036397">
    <property type="entry name" value="RNaseH_sf"/>
</dbReference>
<gene>
    <name evidence="1" type="ORF">OM960_08160</name>
</gene>
<name>A0ABT3J1J6_9RHOB</name>
<evidence type="ECO:0000313" key="2">
    <source>
        <dbReference type="Proteomes" id="UP001207582"/>
    </source>
</evidence>
<protein>
    <recommendedName>
        <fullName evidence="3">Exonuclease domain-containing protein</fullName>
    </recommendedName>
</protein>
<dbReference type="Proteomes" id="UP001207582">
    <property type="component" value="Unassembled WGS sequence"/>
</dbReference>
<dbReference type="Gene3D" id="3.30.420.10">
    <property type="entry name" value="Ribonuclease H-like superfamily/Ribonuclease H"/>
    <property type="match status" value="1"/>
</dbReference>
<evidence type="ECO:0000313" key="1">
    <source>
        <dbReference type="EMBL" id="MCW3781562.1"/>
    </source>
</evidence>
<dbReference type="RefSeq" id="WP_264771620.1">
    <property type="nucleotide sequence ID" value="NZ_JAPDOG010000005.1"/>
</dbReference>
<dbReference type="InterPro" id="IPR012337">
    <property type="entry name" value="RNaseH-like_sf"/>
</dbReference>
<keyword evidence="2" id="KW-1185">Reference proteome</keyword>
<accession>A0ABT3J1J6</accession>
<comment type="caution">
    <text evidence="1">The sequence shown here is derived from an EMBL/GenBank/DDBJ whole genome shotgun (WGS) entry which is preliminary data.</text>
</comment>
<reference evidence="1 2" key="1">
    <citation type="submission" date="2022-10" db="EMBL/GenBank/DDBJ databases">
        <title>Defluviimonas sp. CAU 1641 isolated from mud.</title>
        <authorList>
            <person name="Kim W."/>
        </authorList>
    </citation>
    <scope>NUCLEOTIDE SEQUENCE [LARGE SCALE GENOMIC DNA]</scope>
    <source>
        <strain evidence="1 2">CAU 1641</strain>
    </source>
</reference>
<organism evidence="1 2">
    <name type="scientific">Defluviimonas salinarum</name>
    <dbReference type="NCBI Taxonomy" id="2992147"/>
    <lineage>
        <taxon>Bacteria</taxon>
        <taxon>Pseudomonadati</taxon>
        <taxon>Pseudomonadota</taxon>
        <taxon>Alphaproteobacteria</taxon>
        <taxon>Rhodobacterales</taxon>
        <taxon>Paracoccaceae</taxon>
        <taxon>Albidovulum</taxon>
    </lineage>
</organism>
<proteinExistence type="predicted"/>
<dbReference type="SUPFAM" id="SSF53098">
    <property type="entry name" value="Ribonuclease H-like"/>
    <property type="match status" value="1"/>
</dbReference>
<evidence type="ECO:0008006" key="3">
    <source>
        <dbReference type="Google" id="ProtNLM"/>
    </source>
</evidence>